<dbReference type="SUPFAM" id="SSF52540">
    <property type="entry name" value="P-loop containing nucleoside triphosphate hydrolases"/>
    <property type="match status" value="1"/>
</dbReference>
<keyword evidence="7" id="KW-0547">Nucleotide-binding</keyword>
<keyword evidence="8" id="KW-0067">ATP-binding</keyword>
<gene>
    <name evidence="11" type="ORF">METZ01_LOCUS49143</name>
</gene>
<reference evidence="11" key="1">
    <citation type="submission" date="2018-05" db="EMBL/GenBank/DDBJ databases">
        <authorList>
            <person name="Lanie J.A."/>
            <person name="Ng W.-L."/>
            <person name="Kazmierczak K.M."/>
            <person name="Andrzejewski T.M."/>
            <person name="Davidsen T.M."/>
            <person name="Wayne K.J."/>
            <person name="Tettelin H."/>
            <person name="Glass J.I."/>
            <person name="Rusch D."/>
            <person name="Podicherti R."/>
            <person name="Tsui H.-C.T."/>
            <person name="Winkler M.E."/>
        </authorList>
    </citation>
    <scope>NUCLEOTIDE SEQUENCE</scope>
</reference>
<evidence type="ECO:0000256" key="2">
    <source>
        <dbReference type="ARBA" id="ARBA00007599"/>
    </source>
</evidence>
<keyword evidence="9" id="KW-0460">Magnesium</keyword>
<dbReference type="GO" id="GO:0046872">
    <property type="term" value="F:metal ion binding"/>
    <property type="evidence" value="ECO:0007669"/>
    <property type="project" value="UniProtKB-KW"/>
</dbReference>
<evidence type="ECO:0000256" key="9">
    <source>
        <dbReference type="ARBA" id="ARBA00022842"/>
    </source>
</evidence>
<dbReference type="GO" id="GO:0005737">
    <property type="term" value="C:cytoplasm"/>
    <property type="evidence" value="ECO:0007669"/>
    <property type="project" value="UniProtKB-SubCell"/>
</dbReference>
<accession>A0A381RYU5</accession>
<keyword evidence="4" id="KW-0963">Cytoplasm</keyword>
<dbReference type="PANTHER" id="PTHR33540">
    <property type="entry name" value="TRNA THREONYLCARBAMOYLADENOSINE BIOSYNTHESIS PROTEIN TSAE"/>
    <property type="match status" value="1"/>
</dbReference>
<dbReference type="Pfam" id="PF02367">
    <property type="entry name" value="TsaE"/>
    <property type="match status" value="1"/>
</dbReference>
<evidence type="ECO:0000256" key="10">
    <source>
        <dbReference type="ARBA" id="ARBA00032441"/>
    </source>
</evidence>
<dbReference type="InterPro" id="IPR003442">
    <property type="entry name" value="T6A_TsaE"/>
</dbReference>
<comment type="similarity">
    <text evidence="2">Belongs to the TsaE family.</text>
</comment>
<keyword evidence="6" id="KW-0479">Metal-binding</keyword>
<dbReference type="NCBIfam" id="TIGR00150">
    <property type="entry name" value="T6A_YjeE"/>
    <property type="match status" value="1"/>
</dbReference>
<dbReference type="EMBL" id="UINC01002401">
    <property type="protein sequence ID" value="SUZ96289.1"/>
    <property type="molecule type" value="Genomic_DNA"/>
</dbReference>
<name>A0A381RYU5_9ZZZZ</name>
<evidence type="ECO:0000256" key="1">
    <source>
        <dbReference type="ARBA" id="ARBA00004496"/>
    </source>
</evidence>
<evidence type="ECO:0000256" key="5">
    <source>
        <dbReference type="ARBA" id="ARBA00022694"/>
    </source>
</evidence>
<evidence type="ECO:0000256" key="8">
    <source>
        <dbReference type="ARBA" id="ARBA00022840"/>
    </source>
</evidence>
<sequence length="161" mass="16978">VATVPTASADETQTVAARLAVLVRAGDLIVLCGDLGAGKTAFTQGLGRALGVTAPITSPTFTLANRYEGDNLTVHHLDVYRLARIEEVRDLGLPELVDDRAVTLVEWGDAIAAALPGGYLEVRFRLGDGPDDRLLEFRTSGPEWADREVPLEGLGVGGGPC</sequence>
<dbReference type="PANTHER" id="PTHR33540:SF2">
    <property type="entry name" value="TRNA THREONYLCARBAMOYLADENOSINE BIOSYNTHESIS PROTEIN TSAE"/>
    <property type="match status" value="1"/>
</dbReference>
<dbReference type="GO" id="GO:0005524">
    <property type="term" value="F:ATP binding"/>
    <property type="evidence" value="ECO:0007669"/>
    <property type="project" value="UniProtKB-KW"/>
</dbReference>
<organism evidence="11">
    <name type="scientific">marine metagenome</name>
    <dbReference type="NCBI Taxonomy" id="408172"/>
    <lineage>
        <taxon>unclassified sequences</taxon>
        <taxon>metagenomes</taxon>
        <taxon>ecological metagenomes</taxon>
    </lineage>
</organism>
<dbReference type="GO" id="GO:0002949">
    <property type="term" value="P:tRNA threonylcarbamoyladenosine modification"/>
    <property type="evidence" value="ECO:0007669"/>
    <property type="project" value="InterPro"/>
</dbReference>
<feature type="non-terminal residue" evidence="11">
    <location>
        <position position="1"/>
    </location>
</feature>
<protein>
    <recommendedName>
        <fullName evidence="3">tRNA threonylcarbamoyladenosine biosynthesis protein TsaE</fullName>
    </recommendedName>
    <alternativeName>
        <fullName evidence="10">t(6)A37 threonylcarbamoyladenosine biosynthesis protein TsaE</fullName>
    </alternativeName>
</protein>
<comment type="subcellular location">
    <subcellularLocation>
        <location evidence="1">Cytoplasm</location>
    </subcellularLocation>
</comment>
<evidence type="ECO:0000256" key="6">
    <source>
        <dbReference type="ARBA" id="ARBA00022723"/>
    </source>
</evidence>
<keyword evidence="5" id="KW-0819">tRNA processing</keyword>
<proteinExistence type="inferred from homology"/>
<dbReference type="AlphaFoldDB" id="A0A381RYU5"/>
<evidence type="ECO:0000313" key="11">
    <source>
        <dbReference type="EMBL" id="SUZ96289.1"/>
    </source>
</evidence>
<dbReference type="InterPro" id="IPR027417">
    <property type="entry name" value="P-loop_NTPase"/>
</dbReference>
<evidence type="ECO:0000256" key="4">
    <source>
        <dbReference type="ARBA" id="ARBA00022490"/>
    </source>
</evidence>
<evidence type="ECO:0000256" key="7">
    <source>
        <dbReference type="ARBA" id="ARBA00022741"/>
    </source>
</evidence>
<dbReference type="Gene3D" id="3.40.50.300">
    <property type="entry name" value="P-loop containing nucleotide triphosphate hydrolases"/>
    <property type="match status" value="1"/>
</dbReference>
<evidence type="ECO:0000256" key="3">
    <source>
        <dbReference type="ARBA" id="ARBA00019010"/>
    </source>
</evidence>